<evidence type="ECO:0000313" key="2">
    <source>
        <dbReference type="EMBL" id="KAL0179131.1"/>
    </source>
</evidence>
<accession>A0ABD0Q2V0</accession>
<feature type="non-terminal residue" evidence="2">
    <location>
        <position position="1"/>
    </location>
</feature>
<comment type="caution">
    <text evidence="2">The sequence shown here is derived from an EMBL/GenBank/DDBJ whole genome shotgun (WGS) entry which is preliminary data.</text>
</comment>
<name>A0ABD0Q2V0_CIRMR</name>
<proteinExistence type="predicted"/>
<dbReference type="Proteomes" id="UP001529510">
    <property type="component" value="Unassembled WGS sequence"/>
</dbReference>
<evidence type="ECO:0000259" key="1">
    <source>
        <dbReference type="PROSITE" id="PS50835"/>
    </source>
</evidence>
<dbReference type="SUPFAM" id="SSF48726">
    <property type="entry name" value="Immunoglobulin"/>
    <property type="match status" value="1"/>
</dbReference>
<protein>
    <recommendedName>
        <fullName evidence="1">Ig-like domain-containing protein</fullName>
    </recommendedName>
</protein>
<dbReference type="InterPro" id="IPR007110">
    <property type="entry name" value="Ig-like_dom"/>
</dbReference>
<dbReference type="Gene3D" id="2.60.40.10">
    <property type="entry name" value="Immunoglobulins"/>
    <property type="match status" value="1"/>
</dbReference>
<sequence>PLIKLSISWKKDGVPVKSGLSDFNRRLTVLSPVVSDSGFYECEAVLRSSS</sequence>
<feature type="non-terminal residue" evidence="2">
    <location>
        <position position="50"/>
    </location>
</feature>
<dbReference type="InterPro" id="IPR013783">
    <property type="entry name" value="Ig-like_fold"/>
</dbReference>
<dbReference type="InterPro" id="IPR036179">
    <property type="entry name" value="Ig-like_dom_sf"/>
</dbReference>
<dbReference type="CDD" id="cd00096">
    <property type="entry name" value="Ig"/>
    <property type="match status" value="1"/>
</dbReference>
<dbReference type="PROSITE" id="PS50835">
    <property type="entry name" value="IG_LIKE"/>
    <property type="match status" value="1"/>
</dbReference>
<dbReference type="EMBL" id="JAMKFB020000012">
    <property type="protein sequence ID" value="KAL0179131.1"/>
    <property type="molecule type" value="Genomic_DNA"/>
</dbReference>
<dbReference type="AlphaFoldDB" id="A0ABD0Q2V0"/>
<gene>
    <name evidence="2" type="ORF">M9458_024573</name>
</gene>
<feature type="domain" description="Ig-like" evidence="1">
    <location>
        <begin position="1"/>
        <end position="50"/>
    </location>
</feature>
<reference evidence="2 3" key="1">
    <citation type="submission" date="2024-05" db="EMBL/GenBank/DDBJ databases">
        <title>Genome sequencing and assembly of Indian major carp, Cirrhinus mrigala (Hamilton, 1822).</title>
        <authorList>
            <person name="Mohindra V."/>
            <person name="Chowdhury L.M."/>
            <person name="Lal K."/>
            <person name="Jena J.K."/>
        </authorList>
    </citation>
    <scope>NUCLEOTIDE SEQUENCE [LARGE SCALE GENOMIC DNA]</scope>
    <source>
        <strain evidence="2">CM1030</strain>
        <tissue evidence="2">Blood</tissue>
    </source>
</reference>
<keyword evidence="3" id="KW-1185">Reference proteome</keyword>
<evidence type="ECO:0000313" key="3">
    <source>
        <dbReference type="Proteomes" id="UP001529510"/>
    </source>
</evidence>
<organism evidence="2 3">
    <name type="scientific">Cirrhinus mrigala</name>
    <name type="common">Mrigala</name>
    <dbReference type="NCBI Taxonomy" id="683832"/>
    <lineage>
        <taxon>Eukaryota</taxon>
        <taxon>Metazoa</taxon>
        <taxon>Chordata</taxon>
        <taxon>Craniata</taxon>
        <taxon>Vertebrata</taxon>
        <taxon>Euteleostomi</taxon>
        <taxon>Actinopterygii</taxon>
        <taxon>Neopterygii</taxon>
        <taxon>Teleostei</taxon>
        <taxon>Ostariophysi</taxon>
        <taxon>Cypriniformes</taxon>
        <taxon>Cyprinidae</taxon>
        <taxon>Labeoninae</taxon>
        <taxon>Labeonini</taxon>
        <taxon>Cirrhinus</taxon>
    </lineage>
</organism>